<organism evidence="1 2">
    <name type="scientific">Tritrichomonas musculus</name>
    <dbReference type="NCBI Taxonomy" id="1915356"/>
    <lineage>
        <taxon>Eukaryota</taxon>
        <taxon>Metamonada</taxon>
        <taxon>Parabasalia</taxon>
        <taxon>Tritrichomonadida</taxon>
        <taxon>Tritrichomonadidae</taxon>
        <taxon>Tritrichomonas</taxon>
    </lineage>
</organism>
<evidence type="ECO:0000313" key="2">
    <source>
        <dbReference type="Proteomes" id="UP001470230"/>
    </source>
</evidence>
<comment type="caution">
    <text evidence="1">The sequence shown here is derived from an EMBL/GenBank/DDBJ whole genome shotgun (WGS) entry which is preliminary data.</text>
</comment>
<sequence length="962" mass="111380">MRHANQSPKSSNILQMLIWYLNSKDVSFEKIQKLINNSTAEQVIPSFAFLCSWMTSKSDSELIQLMSIHTFYNLIDLFLCKASPVILIACIFQQKISLNPPSIILFETFRPIILRFQALLIITHPLEFRDFITFLFPINLKIQKKICEFRNPYLQFEFETDPCFHDTFIENIQYMLLSHAPFGYFEPFLNLQNSKYIITQAVIGLLKKFNDNRKATHAQQLFMFSSLFLYIESFVSRNQIDGQILCEYLRSYPYLSPFCLLSLINHIPKDIYLFNLLIPSKIVGRDLSDDQSLDEIKNQYSLFDLTLDDSLNNLISLIPNMALSYFLSDVTLFKPPNKPKTDSEKIIFIHQCGSNLSERMKEILKLAQEGQLNALHVVSIDLPLLKEIIFTLFGNIKEIVSNGKMTKNLYEFMILVIAMVMPTYGTQIAEKYFSLPINDYFTAELYIRSIALHLLKILIFMPIQNHIIPYTFECLKQNGLIQTYSRFLLNRLIATFSININDQFQKCLKECDDILVLLTMISYLNFYRCNDYEEYMIFQELKTCLINKMPCLVINQKDKIVTYSSIQKVSENSKLNSISQVILKEASNFNYLTKRIETLSLLVYSSELKNNHEFTKRLTNLFCEKLSDRTDPSVVKCPFVITVADMIVPSSLELLLRLITFNYIDESLNLLQSIRPFVVKDDLLLNWITPMLSKCYYSLTPAIKNEFSSIICEYPDSKNFFITGKDMTFKATSILIDNEISMFQNPDVIVRPWKSIIKSLLAYIIPAFILGTEDEKSLIDALLLPVFDTSHYWKQRMKQSEFTAMIASQMPLSIGKQYLAKLISKSNCAIAIKTARCFLLYSDLDIYREISRNSLKVIDNDDVMLKSYLYIVLPSYNRLIKDEETSSSLLCGIMQNVKISTPRKLQETIIDLVVLIYIKLKLKRSRGKLINASSMFPPDLRTTFASSLDIELGDYPASLFPF</sequence>
<reference evidence="1 2" key="1">
    <citation type="submission" date="2024-04" db="EMBL/GenBank/DDBJ databases">
        <title>Tritrichomonas musculus Genome.</title>
        <authorList>
            <person name="Alves-Ferreira E."/>
            <person name="Grigg M."/>
            <person name="Lorenzi H."/>
            <person name="Galac M."/>
        </authorList>
    </citation>
    <scope>NUCLEOTIDE SEQUENCE [LARGE SCALE GENOMIC DNA]</scope>
    <source>
        <strain evidence="1 2">EAF2021</strain>
    </source>
</reference>
<gene>
    <name evidence="1" type="ORF">M9Y10_041047</name>
</gene>
<name>A0ABR2K3W2_9EUKA</name>
<keyword evidence="2" id="KW-1185">Reference proteome</keyword>
<dbReference type="EMBL" id="JAPFFF010000007">
    <property type="protein sequence ID" value="KAK8885597.1"/>
    <property type="molecule type" value="Genomic_DNA"/>
</dbReference>
<protein>
    <submittedName>
        <fullName evidence="1">Uncharacterized protein</fullName>
    </submittedName>
</protein>
<proteinExistence type="predicted"/>
<evidence type="ECO:0000313" key="1">
    <source>
        <dbReference type="EMBL" id="KAK8885597.1"/>
    </source>
</evidence>
<dbReference type="Proteomes" id="UP001470230">
    <property type="component" value="Unassembled WGS sequence"/>
</dbReference>
<accession>A0ABR2K3W2</accession>